<dbReference type="InterPro" id="IPR010390">
    <property type="entry name" value="ABC-2_transporter-like"/>
</dbReference>
<dbReference type="STRING" id="1527.SAMN04489757_1409"/>
<evidence type="ECO:0000256" key="1">
    <source>
        <dbReference type="SAM" id="Phobius"/>
    </source>
</evidence>
<dbReference type="RefSeq" id="WP_091688179.1">
    <property type="nucleotide sequence ID" value="NZ_BAABFM010000009.1"/>
</dbReference>
<keyword evidence="1" id="KW-0472">Membrane</keyword>
<dbReference type="PANTHER" id="PTHR36833">
    <property type="entry name" value="SLR0610 PROTEIN-RELATED"/>
    <property type="match status" value="1"/>
</dbReference>
<sequence>MKLYLRYFIIHLKSIMQYKTSFLLTALGQFLVSFNVFLGVYFMLHRFYRIKGFTFSEVLLCFSILLMGYTLAECFARGFDTFSSTISNGDFDRIMVRPRNVMLQVLGSKIEFTRVGRMLQAIVMFIYGIYKSQVDWNFNKIITVIFMIIGGAVLFTGIFIIYAAFCFFTIEGLEFMNIFIDGAREFGKYPVNIYGKRVLQIATFIVPYTLVQYYPLLYLLEKDAKDWYMFLPLLAVLFIIPCYLFWKVGIKHYKSTGS</sequence>
<keyword evidence="3" id="KW-1185">Reference proteome</keyword>
<proteinExistence type="predicted"/>
<organism evidence="2 3">
    <name type="scientific">Anaerocolumna aminovalerica</name>
    <dbReference type="NCBI Taxonomy" id="1527"/>
    <lineage>
        <taxon>Bacteria</taxon>
        <taxon>Bacillati</taxon>
        <taxon>Bacillota</taxon>
        <taxon>Clostridia</taxon>
        <taxon>Lachnospirales</taxon>
        <taxon>Lachnospiraceae</taxon>
        <taxon>Anaerocolumna</taxon>
    </lineage>
</organism>
<dbReference type="PANTHER" id="PTHR36833:SF1">
    <property type="entry name" value="INTEGRAL MEMBRANE TRANSPORT PROTEIN"/>
    <property type="match status" value="1"/>
</dbReference>
<dbReference type="AlphaFoldDB" id="A0A1I5I824"/>
<feature type="transmembrane region" description="Helical" evidence="1">
    <location>
        <begin position="50"/>
        <end position="72"/>
    </location>
</feature>
<feature type="transmembrane region" description="Helical" evidence="1">
    <location>
        <begin position="198"/>
        <end position="215"/>
    </location>
</feature>
<keyword evidence="1" id="KW-0812">Transmembrane</keyword>
<dbReference type="EMBL" id="FOWD01000040">
    <property type="protein sequence ID" value="SFO56256.1"/>
    <property type="molecule type" value="Genomic_DNA"/>
</dbReference>
<name>A0A1I5I824_9FIRM</name>
<dbReference type="Proteomes" id="UP000198806">
    <property type="component" value="Unassembled WGS sequence"/>
</dbReference>
<reference evidence="2 3" key="1">
    <citation type="submission" date="2016-10" db="EMBL/GenBank/DDBJ databases">
        <authorList>
            <person name="de Groot N.N."/>
        </authorList>
    </citation>
    <scope>NUCLEOTIDE SEQUENCE [LARGE SCALE GENOMIC DNA]</scope>
    <source>
        <strain evidence="2 3">DSM 1283</strain>
    </source>
</reference>
<evidence type="ECO:0000313" key="3">
    <source>
        <dbReference type="Proteomes" id="UP000198806"/>
    </source>
</evidence>
<feature type="transmembrane region" description="Helical" evidence="1">
    <location>
        <begin position="142"/>
        <end position="170"/>
    </location>
</feature>
<protein>
    <submittedName>
        <fullName evidence="2">ABC-2 type transport system permease protein</fullName>
    </submittedName>
</protein>
<feature type="transmembrane region" description="Helical" evidence="1">
    <location>
        <begin position="21"/>
        <end position="44"/>
    </location>
</feature>
<keyword evidence="1" id="KW-1133">Transmembrane helix</keyword>
<dbReference type="OrthoDB" id="9788195at2"/>
<gene>
    <name evidence="2" type="ORF">SAMN04489757_1409</name>
</gene>
<feature type="transmembrane region" description="Helical" evidence="1">
    <location>
        <begin position="227"/>
        <end position="246"/>
    </location>
</feature>
<accession>A0A1I5I824</accession>
<dbReference type="Pfam" id="PF06182">
    <property type="entry name" value="ABC2_membrane_6"/>
    <property type="match status" value="1"/>
</dbReference>
<evidence type="ECO:0000313" key="2">
    <source>
        <dbReference type="EMBL" id="SFO56256.1"/>
    </source>
</evidence>